<evidence type="ECO:0000313" key="3">
    <source>
        <dbReference type="WBParaSite" id="HPLM_0000849101-mRNA-1"/>
    </source>
</evidence>
<dbReference type="Proteomes" id="UP000268014">
    <property type="component" value="Unassembled WGS sequence"/>
</dbReference>
<keyword evidence="2" id="KW-1185">Reference proteome</keyword>
<dbReference type="WBParaSite" id="HPLM_0000849101-mRNA-1">
    <property type="protein sequence ID" value="HPLM_0000849101-mRNA-1"/>
    <property type="gene ID" value="HPLM_0000849101"/>
</dbReference>
<accession>A0A0N4WD53</accession>
<gene>
    <name evidence="1" type="ORF">HPLM_LOCUS8483</name>
</gene>
<dbReference type="AlphaFoldDB" id="A0A0N4WD53"/>
<sequence length="62" mass="7253">MKRNLRFKNVTITARDARTCMKDHSFRKCGNFVPHSMRVEGWTSKVVFKGNAKLLPEKPREC</sequence>
<name>A0A0N4WD53_HAEPC</name>
<organism evidence="3">
    <name type="scientific">Haemonchus placei</name>
    <name type="common">Barber's pole worm</name>
    <dbReference type="NCBI Taxonomy" id="6290"/>
    <lineage>
        <taxon>Eukaryota</taxon>
        <taxon>Metazoa</taxon>
        <taxon>Ecdysozoa</taxon>
        <taxon>Nematoda</taxon>
        <taxon>Chromadorea</taxon>
        <taxon>Rhabditida</taxon>
        <taxon>Rhabditina</taxon>
        <taxon>Rhabditomorpha</taxon>
        <taxon>Strongyloidea</taxon>
        <taxon>Trichostrongylidae</taxon>
        <taxon>Haemonchus</taxon>
    </lineage>
</organism>
<protein>
    <submittedName>
        <fullName evidence="3">DUF1064 domain-containing protein</fullName>
    </submittedName>
</protein>
<evidence type="ECO:0000313" key="2">
    <source>
        <dbReference type="Proteomes" id="UP000268014"/>
    </source>
</evidence>
<proteinExistence type="predicted"/>
<evidence type="ECO:0000313" key="1">
    <source>
        <dbReference type="EMBL" id="VDO35013.1"/>
    </source>
</evidence>
<reference evidence="3" key="1">
    <citation type="submission" date="2017-02" db="UniProtKB">
        <authorList>
            <consortium name="WormBaseParasite"/>
        </authorList>
    </citation>
    <scope>IDENTIFICATION</scope>
</reference>
<reference evidence="1 2" key="2">
    <citation type="submission" date="2018-11" db="EMBL/GenBank/DDBJ databases">
        <authorList>
            <consortium name="Pathogen Informatics"/>
        </authorList>
    </citation>
    <scope>NUCLEOTIDE SEQUENCE [LARGE SCALE GENOMIC DNA]</scope>
    <source>
        <strain evidence="1 2">MHpl1</strain>
    </source>
</reference>
<dbReference type="EMBL" id="UZAF01016871">
    <property type="protein sequence ID" value="VDO35013.1"/>
    <property type="molecule type" value="Genomic_DNA"/>
</dbReference>